<feature type="signal peptide" evidence="3">
    <location>
        <begin position="1"/>
        <end position="29"/>
    </location>
</feature>
<dbReference type="KEGG" id="siq:DQ08_02480"/>
<dbReference type="Proteomes" id="UP000025245">
    <property type="component" value="Chromosome"/>
</dbReference>
<gene>
    <name evidence="6" type="ORF">DIY07_02790</name>
    <name evidence="5" type="ORF">DQ08_02480</name>
</gene>
<dbReference type="KEGG" id="siz:SI82_02715"/>
<dbReference type="PANTHER" id="PTHR15462:SF8">
    <property type="entry name" value="SERINE PROTEASE"/>
    <property type="match status" value="1"/>
</dbReference>
<dbReference type="InterPro" id="IPR001314">
    <property type="entry name" value="Peptidase_S1A"/>
</dbReference>
<keyword evidence="2" id="KW-0378">Hydrolase</keyword>
<evidence type="ECO:0000256" key="2">
    <source>
        <dbReference type="ARBA" id="ARBA00022825"/>
    </source>
</evidence>
<protein>
    <submittedName>
        <fullName evidence="6">Serine protease</fullName>
    </submittedName>
</protein>
<dbReference type="PANTHER" id="PTHR15462">
    <property type="entry name" value="SERINE PROTEASE"/>
    <property type="match status" value="1"/>
</dbReference>
<evidence type="ECO:0000259" key="4">
    <source>
        <dbReference type="Pfam" id="PF00089"/>
    </source>
</evidence>
<keyword evidence="6" id="KW-0645">Protease</keyword>
<dbReference type="Pfam" id="PF00089">
    <property type="entry name" value="Trypsin"/>
    <property type="match status" value="1"/>
</dbReference>
<dbReference type="PRINTS" id="PR00722">
    <property type="entry name" value="CHYMOTRYPSIN"/>
</dbReference>
<sequence length="258" mass="28144">MREKTMKKRNVFYLFTILFALLMSLNVSAATTPVAGSNLANSSPYNLSHYLQVKLGNGSYKKGSATLIAPNLLLTAAHCISDGGLPESTVFAQSLWGNGQANYTYMSDISRTNSMNPFIIYKNYGGNWDAPNDIALVRITDPAQKTSSLDTSSVKLRVYRNISDLRNKNFTIVSNSFNLDGRWAYENGKITNVRQDGLLETNISGVAGQSGSAIIVDGQIIGIATSADSQSHIVITPFTENMKTTLFEANGFTNIEMK</sequence>
<accession>A0A3L8GM15</accession>
<dbReference type="OrthoDB" id="9765242at2"/>
<dbReference type="InterPro" id="IPR043504">
    <property type="entry name" value="Peptidase_S1_PA_chymotrypsin"/>
</dbReference>
<dbReference type="InterPro" id="IPR009003">
    <property type="entry name" value="Peptidase_S1_PA"/>
</dbReference>
<dbReference type="KEGG" id="sio:DW64_02470"/>
<evidence type="ECO:0000256" key="3">
    <source>
        <dbReference type="SAM" id="SignalP"/>
    </source>
</evidence>
<dbReference type="SMR" id="A0A3L8GM15"/>
<dbReference type="EMBL" id="CP007586">
    <property type="protein sequence ID" value="AHY15347.1"/>
    <property type="molecule type" value="Genomic_DNA"/>
</dbReference>
<reference evidence="5 7" key="1">
    <citation type="journal article" date="2014" name="Genome Announc.">
        <title>Complete Genome Sequence of a Virulent Strain, Streptococcus iniae ISET0901, Isolated from Diseased Tilapia.</title>
        <authorList>
            <person name="Pridgeon J.W."/>
            <person name="Zhang D."/>
            <person name="Zhang L."/>
        </authorList>
    </citation>
    <scope>NUCLEOTIDE SEQUENCE [LARGE SCALE GENOMIC DNA]</scope>
    <source>
        <strain evidence="5 7">ISET0901</strain>
    </source>
</reference>
<keyword evidence="2" id="KW-0720">Serine protease</keyword>
<dbReference type="GO" id="GO:0004252">
    <property type="term" value="F:serine-type endopeptidase activity"/>
    <property type="evidence" value="ECO:0007669"/>
    <property type="project" value="InterPro"/>
</dbReference>
<dbReference type="SUPFAM" id="SSF50494">
    <property type="entry name" value="Trypsin-like serine proteases"/>
    <property type="match status" value="1"/>
</dbReference>
<feature type="chain" id="PRO_5018610162" evidence="3">
    <location>
        <begin position="30"/>
        <end position="258"/>
    </location>
</feature>
<dbReference type="EMBL" id="QLQD01000030">
    <property type="protein sequence ID" value="RLU58031.1"/>
    <property type="molecule type" value="Genomic_DNA"/>
</dbReference>
<evidence type="ECO:0000313" key="5">
    <source>
        <dbReference type="EMBL" id="AHY15347.1"/>
    </source>
</evidence>
<dbReference type="InterPro" id="IPR001254">
    <property type="entry name" value="Trypsin_dom"/>
</dbReference>
<evidence type="ECO:0000313" key="7">
    <source>
        <dbReference type="Proteomes" id="UP000025245"/>
    </source>
</evidence>
<dbReference type="GO" id="GO:0006508">
    <property type="term" value="P:proteolysis"/>
    <property type="evidence" value="ECO:0007669"/>
    <property type="project" value="UniProtKB-KW"/>
</dbReference>
<dbReference type="PROSITE" id="PS00134">
    <property type="entry name" value="TRYPSIN_HIS"/>
    <property type="match status" value="1"/>
</dbReference>
<dbReference type="InterPro" id="IPR050966">
    <property type="entry name" value="Glutamyl_endopeptidase"/>
</dbReference>
<evidence type="ECO:0000313" key="6">
    <source>
        <dbReference type="EMBL" id="RLU58031.1"/>
    </source>
</evidence>
<feature type="domain" description="Peptidase S1" evidence="4">
    <location>
        <begin position="49"/>
        <end position="233"/>
    </location>
</feature>
<evidence type="ECO:0000256" key="1">
    <source>
        <dbReference type="ARBA" id="ARBA00022729"/>
    </source>
</evidence>
<name>A0A3L8GM15_STRIN</name>
<keyword evidence="1 3" id="KW-0732">Signal</keyword>
<keyword evidence="7" id="KW-1185">Reference proteome</keyword>
<proteinExistence type="predicted"/>
<organism evidence="6 8">
    <name type="scientific">Streptococcus iniae</name>
    <name type="common">Streptococcus shiloi</name>
    <dbReference type="NCBI Taxonomy" id="1346"/>
    <lineage>
        <taxon>Bacteria</taxon>
        <taxon>Bacillati</taxon>
        <taxon>Bacillota</taxon>
        <taxon>Bacilli</taxon>
        <taxon>Lactobacillales</taxon>
        <taxon>Streptococcaceae</taxon>
        <taxon>Streptococcus</taxon>
    </lineage>
</organism>
<reference evidence="6 8" key="2">
    <citation type="submission" date="2018-06" db="EMBL/GenBank/DDBJ databases">
        <title>Mutators as drivers of adaptation in pathogenic bacteria and a risk factor for host jumps and vaccine escape.</title>
        <authorList>
            <person name="Barnes A.C."/>
            <person name="Silayeva O."/>
        </authorList>
    </citation>
    <scope>NUCLEOTIDE SEQUENCE [LARGE SCALE GENOMIC DNA]</scope>
    <source>
        <strain evidence="6 8">QMA0445</strain>
    </source>
</reference>
<evidence type="ECO:0000313" key="8">
    <source>
        <dbReference type="Proteomes" id="UP000269148"/>
    </source>
</evidence>
<dbReference type="Proteomes" id="UP000269148">
    <property type="component" value="Unassembled WGS sequence"/>
</dbReference>
<dbReference type="InterPro" id="IPR018114">
    <property type="entry name" value="TRYPSIN_HIS"/>
</dbReference>
<dbReference type="Gene3D" id="2.40.10.10">
    <property type="entry name" value="Trypsin-like serine proteases"/>
    <property type="match status" value="2"/>
</dbReference>
<dbReference type="AlphaFoldDB" id="A0A3L8GM15"/>